<feature type="transmembrane region" description="Helical" evidence="1">
    <location>
        <begin position="15"/>
        <end position="35"/>
    </location>
</feature>
<keyword evidence="1" id="KW-1133">Transmembrane helix</keyword>
<keyword evidence="1" id="KW-0472">Membrane</keyword>
<reference evidence="2" key="2">
    <citation type="journal article" date="2015" name="Fish Shellfish Immunol.">
        <title>Early steps in the European eel (Anguilla anguilla)-Vibrio vulnificus interaction in the gills: Role of the RtxA13 toxin.</title>
        <authorList>
            <person name="Callol A."/>
            <person name="Pajuelo D."/>
            <person name="Ebbesson L."/>
            <person name="Teles M."/>
            <person name="MacKenzie S."/>
            <person name="Amaro C."/>
        </authorList>
    </citation>
    <scope>NUCLEOTIDE SEQUENCE</scope>
</reference>
<protein>
    <submittedName>
        <fullName evidence="2">Uncharacterized protein</fullName>
    </submittedName>
</protein>
<name>A0A0E9VJC0_ANGAN</name>
<reference evidence="2" key="1">
    <citation type="submission" date="2014-11" db="EMBL/GenBank/DDBJ databases">
        <authorList>
            <person name="Amaro Gonzalez C."/>
        </authorList>
    </citation>
    <scope>NUCLEOTIDE SEQUENCE</scope>
</reference>
<proteinExistence type="predicted"/>
<dbReference type="EMBL" id="GBXM01031274">
    <property type="protein sequence ID" value="JAH77303.1"/>
    <property type="molecule type" value="Transcribed_RNA"/>
</dbReference>
<dbReference type="AlphaFoldDB" id="A0A0E9VJC0"/>
<accession>A0A0E9VJC0</accession>
<evidence type="ECO:0000256" key="1">
    <source>
        <dbReference type="SAM" id="Phobius"/>
    </source>
</evidence>
<keyword evidence="1" id="KW-0812">Transmembrane</keyword>
<organism evidence="2">
    <name type="scientific">Anguilla anguilla</name>
    <name type="common">European freshwater eel</name>
    <name type="synonym">Muraena anguilla</name>
    <dbReference type="NCBI Taxonomy" id="7936"/>
    <lineage>
        <taxon>Eukaryota</taxon>
        <taxon>Metazoa</taxon>
        <taxon>Chordata</taxon>
        <taxon>Craniata</taxon>
        <taxon>Vertebrata</taxon>
        <taxon>Euteleostomi</taxon>
        <taxon>Actinopterygii</taxon>
        <taxon>Neopterygii</taxon>
        <taxon>Teleostei</taxon>
        <taxon>Anguilliformes</taxon>
        <taxon>Anguillidae</taxon>
        <taxon>Anguilla</taxon>
    </lineage>
</organism>
<sequence>MHVLSRYSPKLSVSLWSMVGGLTHPLMYDAVWCLMNKQNNRWEKYREWYRVIGLRNRCMEQTTG</sequence>
<evidence type="ECO:0000313" key="2">
    <source>
        <dbReference type="EMBL" id="JAH77303.1"/>
    </source>
</evidence>